<feature type="domain" description="Nudix hydrolase" evidence="3">
    <location>
        <begin position="12"/>
        <end position="158"/>
    </location>
</feature>
<dbReference type="InterPro" id="IPR014078">
    <property type="entry name" value="Nudix_YtkD"/>
</dbReference>
<comment type="caution">
    <text evidence="4">The sequence shown here is derived from an EMBL/GenBank/DDBJ whole genome shotgun (WGS) entry which is preliminary data.</text>
</comment>
<protein>
    <submittedName>
        <fullName evidence="4">Nucleoside triphosphatase YtkD</fullName>
    </submittedName>
</protein>
<organism evidence="4 5">
    <name type="scientific">Neobacillus paridis</name>
    <dbReference type="NCBI Taxonomy" id="2803862"/>
    <lineage>
        <taxon>Bacteria</taxon>
        <taxon>Bacillati</taxon>
        <taxon>Bacillota</taxon>
        <taxon>Bacilli</taxon>
        <taxon>Bacillales</taxon>
        <taxon>Bacillaceae</taxon>
        <taxon>Neobacillus</taxon>
    </lineage>
</organism>
<dbReference type="NCBIfam" id="TIGR02705">
    <property type="entry name" value="nudix_YtkD"/>
    <property type="match status" value="1"/>
</dbReference>
<dbReference type="InterPro" id="IPR020476">
    <property type="entry name" value="Nudix_hydrolase"/>
</dbReference>
<dbReference type="Proteomes" id="UP000623967">
    <property type="component" value="Unassembled WGS sequence"/>
</dbReference>
<keyword evidence="1 2" id="KW-0378">Hydrolase</keyword>
<evidence type="ECO:0000259" key="3">
    <source>
        <dbReference type="PROSITE" id="PS51462"/>
    </source>
</evidence>
<evidence type="ECO:0000313" key="5">
    <source>
        <dbReference type="Proteomes" id="UP000623967"/>
    </source>
</evidence>
<accession>A0ABS1TPQ2</accession>
<dbReference type="Gene3D" id="3.90.79.10">
    <property type="entry name" value="Nucleoside Triphosphate Pyrophosphohydrolase"/>
    <property type="match status" value="1"/>
</dbReference>
<dbReference type="PRINTS" id="PR00502">
    <property type="entry name" value="NUDIXFAMILY"/>
</dbReference>
<evidence type="ECO:0000256" key="1">
    <source>
        <dbReference type="ARBA" id="ARBA00022801"/>
    </source>
</evidence>
<evidence type="ECO:0000313" key="4">
    <source>
        <dbReference type="EMBL" id="MBL4951885.1"/>
    </source>
</evidence>
<dbReference type="SUPFAM" id="SSF55811">
    <property type="entry name" value="Nudix"/>
    <property type="match status" value="1"/>
</dbReference>
<evidence type="ECO:0000256" key="2">
    <source>
        <dbReference type="RuleBase" id="RU003476"/>
    </source>
</evidence>
<name>A0ABS1TPQ2_9BACI</name>
<dbReference type="RefSeq" id="WP_202653164.1">
    <property type="nucleotide sequence ID" value="NZ_JAESWB010000115.1"/>
</dbReference>
<gene>
    <name evidence="4" type="primary">ytkD</name>
    <name evidence="4" type="ORF">JK635_06645</name>
</gene>
<dbReference type="InterPro" id="IPR015797">
    <property type="entry name" value="NUDIX_hydrolase-like_dom_sf"/>
</dbReference>
<reference evidence="4 5" key="1">
    <citation type="submission" date="2021-01" db="EMBL/GenBank/DDBJ databases">
        <title>Genome public.</title>
        <authorList>
            <person name="Liu C."/>
            <person name="Sun Q."/>
        </authorList>
    </citation>
    <scope>NUCLEOTIDE SEQUENCE [LARGE SCALE GENOMIC DNA]</scope>
    <source>
        <strain evidence="4 5">YIM B02564</strain>
    </source>
</reference>
<dbReference type="PROSITE" id="PS00893">
    <property type="entry name" value="NUDIX_BOX"/>
    <property type="match status" value="1"/>
</dbReference>
<dbReference type="CDD" id="cd04665">
    <property type="entry name" value="NUDIX_RppH"/>
    <property type="match status" value="1"/>
</dbReference>
<comment type="similarity">
    <text evidence="2">Belongs to the Nudix hydrolase family.</text>
</comment>
<dbReference type="InterPro" id="IPR020084">
    <property type="entry name" value="NUDIX_hydrolase_CS"/>
</dbReference>
<keyword evidence="5" id="KW-1185">Reference proteome</keyword>
<proteinExistence type="inferred from homology"/>
<dbReference type="InterPro" id="IPR000086">
    <property type="entry name" value="NUDIX_hydrolase_dom"/>
</dbReference>
<dbReference type="EMBL" id="JAESWB010000115">
    <property type="protein sequence ID" value="MBL4951885.1"/>
    <property type="molecule type" value="Genomic_DNA"/>
</dbReference>
<dbReference type="Pfam" id="PF00293">
    <property type="entry name" value="NUDIX"/>
    <property type="match status" value="1"/>
</dbReference>
<sequence>MRFQFFDDHGNNVELAFSKQVFAEEAGHVLIISKIGKSWVLTDHKKRGLEFPGGKREQGETLEEAARREAFEETGAIFKELKQIAEYRVTEENGSFVKAVFWGKVSNLEKSSHYFETNGPVLIDGDLLKRRFGPEYSFIMKDKVVEECIKYIEQQQKE</sequence>
<dbReference type="PROSITE" id="PS51462">
    <property type="entry name" value="NUDIX"/>
    <property type="match status" value="1"/>
</dbReference>